<name>A0A0B7C4A9_9EUPU</name>
<evidence type="ECO:0000256" key="1">
    <source>
        <dbReference type="ARBA" id="ARBA00022737"/>
    </source>
</evidence>
<feature type="repeat" description="TPR" evidence="3">
    <location>
        <begin position="57"/>
        <end position="90"/>
    </location>
</feature>
<dbReference type="PROSITE" id="PS50005">
    <property type="entry name" value="TPR"/>
    <property type="match status" value="1"/>
</dbReference>
<reference evidence="4" key="1">
    <citation type="submission" date="2014-12" db="EMBL/GenBank/DDBJ databases">
        <title>Insight into the proteome of Arion vulgaris.</title>
        <authorList>
            <person name="Aradska J."/>
            <person name="Bulat T."/>
            <person name="Smidak R."/>
            <person name="Sarate P."/>
            <person name="Gangsoo J."/>
            <person name="Sialana F."/>
            <person name="Bilban M."/>
            <person name="Lubec G."/>
        </authorList>
    </citation>
    <scope>NUCLEOTIDE SEQUENCE</scope>
    <source>
        <tissue evidence="4">Skin</tissue>
    </source>
</reference>
<protein>
    <submittedName>
        <fullName evidence="4">Uncharacterized protein</fullName>
    </submittedName>
</protein>
<dbReference type="EMBL" id="HACG01053146">
    <property type="protein sequence ID" value="CEL00017.1"/>
    <property type="molecule type" value="Transcribed_RNA"/>
</dbReference>
<proteinExistence type="predicted"/>
<dbReference type="Gene3D" id="1.25.40.10">
    <property type="entry name" value="Tetratricopeptide repeat domain"/>
    <property type="match status" value="1"/>
</dbReference>
<keyword evidence="2 3" id="KW-0802">TPR repeat</keyword>
<sequence length="90" mass="10206">TTNIQASEETNRNKIVDEAIKKNDRKAIYDLVEKMTDKISALETNTSSTSENPPKKAEVLKELGNEAYKRKDFANAHKYYDQATSLDPNN</sequence>
<dbReference type="InterPro" id="IPR019734">
    <property type="entry name" value="TPR_rpt"/>
</dbReference>
<feature type="non-terminal residue" evidence="4">
    <location>
        <position position="1"/>
    </location>
</feature>
<keyword evidence="1" id="KW-0677">Repeat</keyword>
<dbReference type="SMART" id="SM00028">
    <property type="entry name" value="TPR"/>
    <property type="match status" value="1"/>
</dbReference>
<evidence type="ECO:0000313" key="4">
    <source>
        <dbReference type="EMBL" id="CEL00017.1"/>
    </source>
</evidence>
<dbReference type="InterPro" id="IPR011990">
    <property type="entry name" value="TPR-like_helical_dom_sf"/>
</dbReference>
<accession>A0A0B7C4A9</accession>
<evidence type="ECO:0000256" key="2">
    <source>
        <dbReference type="ARBA" id="ARBA00022803"/>
    </source>
</evidence>
<dbReference type="SUPFAM" id="SSF48452">
    <property type="entry name" value="TPR-like"/>
    <property type="match status" value="1"/>
</dbReference>
<evidence type="ECO:0000256" key="3">
    <source>
        <dbReference type="PROSITE-ProRule" id="PRU00339"/>
    </source>
</evidence>
<gene>
    <name evidence="4" type="primary">ORF222662</name>
</gene>
<organism evidence="4">
    <name type="scientific">Arion vulgaris</name>
    <dbReference type="NCBI Taxonomy" id="1028688"/>
    <lineage>
        <taxon>Eukaryota</taxon>
        <taxon>Metazoa</taxon>
        <taxon>Spiralia</taxon>
        <taxon>Lophotrochozoa</taxon>
        <taxon>Mollusca</taxon>
        <taxon>Gastropoda</taxon>
        <taxon>Heterobranchia</taxon>
        <taxon>Euthyneura</taxon>
        <taxon>Panpulmonata</taxon>
        <taxon>Eupulmonata</taxon>
        <taxon>Stylommatophora</taxon>
        <taxon>Helicina</taxon>
        <taxon>Arionoidea</taxon>
        <taxon>Arionidae</taxon>
        <taxon>Arion</taxon>
    </lineage>
</organism>
<dbReference type="InterPro" id="IPR013105">
    <property type="entry name" value="TPR_2"/>
</dbReference>
<feature type="non-terminal residue" evidence="4">
    <location>
        <position position="90"/>
    </location>
</feature>
<dbReference type="Pfam" id="PF07719">
    <property type="entry name" value="TPR_2"/>
    <property type="match status" value="1"/>
</dbReference>
<dbReference type="AlphaFoldDB" id="A0A0B7C4A9"/>
<dbReference type="PROSITE" id="PS50293">
    <property type="entry name" value="TPR_REGION"/>
    <property type="match status" value="1"/>
</dbReference>